<dbReference type="RefSeq" id="WP_108737095.1">
    <property type="nucleotide sequence ID" value="NZ_CP020919.1"/>
</dbReference>
<evidence type="ECO:0000256" key="7">
    <source>
        <dbReference type="ARBA" id="ARBA00023211"/>
    </source>
</evidence>
<organism evidence="12 13">
    <name type="scientific">Flavobacterium kingsejongi</name>
    <dbReference type="NCBI Taxonomy" id="1678728"/>
    <lineage>
        <taxon>Bacteria</taxon>
        <taxon>Pseudomonadati</taxon>
        <taxon>Bacteroidota</taxon>
        <taxon>Flavobacteriia</taxon>
        <taxon>Flavobacteriales</taxon>
        <taxon>Flavobacteriaceae</taxon>
        <taxon>Flavobacterium</taxon>
    </lineage>
</organism>
<feature type="binding site" evidence="11">
    <location>
        <position position="224"/>
    </location>
    <ligand>
        <name>Mn(2+)</name>
        <dbReference type="ChEBI" id="CHEBI:29035"/>
        <label>1</label>
    </ligand>
</feature>
<feature type="binding site" evidence="11">
    <location>
        <position position="253"/>
    </location>
    <ligand>
        <name>Mn(2+)</name>
        <dbReference type="ChEBI" id="CHEBI:29035"/>
        <label>2</label>
    </ligand>
</feature>
<dbReference type="PANTHER" id="PTHR43749">
    <property type="entry name" value="RNA-SPLICING LIGASE RTCB"/>
    <property type="match status" value="1"/>
</dbReference>
<evidence type="ECO:0000256" key="10">
    <source>
        <dbReference type="PIRSR" id="PIRSR601233-2"/>
    </source>
</evidence>
<keyword evidence="4 10" id="KW-0547">Nucleotide-binding</keyword>
<keyword evidence="6 10" id="KW-0342">GTP-binding</keyword>
<accession>A0A2S1LP23</accession>
<sequence length="463" mass="50849">MGNKLSGRDLIKLGFPKNNSINIALGQISRYRKREKKERIIAEAKDVLLHPENYKNDGTWGKVAEGLVNPVQMRMHQLNTTRAPFTIYGENEIDQQAKFQLYDALKLPISVAGALMPDAHSGYGLPIGGVLATDNAVIPYGVGVDIGCRMSLSIFDLPESYSKGRELQLEAILKDHTKFGMYEAHAVKADHEIFSRAAFQDIPLLKGLLGKAYKQLGTSGGGNHFVEFGVAKIDYPLAEWKLEAGSYFCVLSHSGSRGMGAAIAKHYTYLATKQCPLPKNVQHLAWLDLNTHDGQEYWLAMNLAGDYAKACHEDIHRRIAKALGKRIVVTIENHHNFAWKEMVNGKECIVHRKGATPAHEGALGIIPGSMTAPGFIVLGKGNPDALHSASHGAGRLYSRSKCKSMFTHGEIKKVLKAHDVHLIGGNVDEAPMAYKNIQAVMGHQEGLVSVLGTFTPKIVRMDR</sequence>
<name>A0A2S1LP23_9FLAO</name>
<keyword evidence="3 11" id="KW-0479">Metal-binding</keyword>
<feature type="binding site" evidence="11">
    <location>
        <position position="335"/>
    </location>
    <ligand>
        <name>Mn(2+)</name>
        <dbReference type="ChEBI" id="CHEBI:29035"/>
        <label>2</label>
    </ligand>
</feature>
<dbReference type="GO" id="GO:0170057">
    <property type="term" value="F:RNA ligase (GTP) activity"/>
    <property type="evidence" value="ECO:0007669"/>
    <property type="project" value="UniProtKB-EC"/>
</dbReference>
<dbReference type="KEGG" id="fki:FK004_09785"/>
<evidence type="ECO:0000313" key="12">
    <source>
        <dbReference type="EMBL" id="AWG25505.1"/>
    </source>
</evidence>
<evidence type="ECO:0000256" key="4">
    <source>
        <dbReference type="ARBA" id="ARBA00022741"/>
    </source>
</evidence>
<dbReference type="AlphaFoldDB" id="A0A2S1LP23"/>
<keyword evidence="13" id="KW-1185">Reference proteome</keyword>
<gene>
    <name evidence="12" type="ORF">FK004_09785</name>
</gene>
<evidence type="ECO:0000256" key="1">
    <source>
        <dbReference type="ARBA" id="ARBA00012726"/>
    </source>
</evidence>
<dbReference type="GO" id="GO:0006281">
    <property type="term" value="P:DNA repair"/>
    <property type="evidence" value="ECO:0007669"/>
    <property type="project" value="TreeGrafter"/>
</dbReference>
<dbReference type="GO" id="GO:0042245">
    <property type="term" value="P:RNA repair"/>
    <property type="evidence" value="ECO:0007669"/>
    <property type="project" value="UniProtKB-KW"/>
</dbReference>
<evidence type="ECO:0000256" key="8">
    <source>
        <dbReference type="ARBA" id="ARBA00047746"/>
    </source>
</evidence>
<feature type="active site" description="GMP-histidine intermediate" evidence="9">
    <location>
        <position position="391"/>
    </location>
</feature>
<keyword evidence="2 12" id="KW-0436">Ligase</keyword>
<evidence type="ECO:0000313" key="13">
    <source>
        <dbReference type="Proteomes" id="UP000244677"/>
    </source>
</evidence>
<dbReference type="InterPro" id="IPR036025">
    <property type="entry name" value="RtcB-like_sf"/>
</dbReference>
<dbReference type="EC" id="6.5.1.8" evidence="1"/>
<dbReference type="GO" id="GO:0005525">
    <property type="term" value="F:GTP binding"/>
    <property type="evidence" value="ECO:0007669"/>
    <property type="project" value="UniProtKB-KW"/>
</dbReference>
<dbReference type="GO" id="GO:0003909">
    <property type="term" value="F:DNA ligase activity"/>
    <property type="evidence" value="ECO:0007669"/>
    <property type="project" value="TreeGrafter"/>
</dbReference>
<dbReference type="Proteomes" id="UP000244677">
    <property type="component" value="Chromosome"/>
</dbReference>
<evidence type="ECO:0000256" key="9">
    <source>
        <dbReference type="PIRSR" id="PIRSR601233-1"/>
    </source>
</evidence>
<proteinExistence type="predicted"/>
<dbReference type="GO" id="GO:0006396">
    <property type="term" value="P:RNA processing"/>
    <property type="evidence" value="ECO:0007669"/>
    <property type="project" value="InterPro"/>
</dbReference>
<dbReference type="PANTHER" id="PTHR43749:SF2">
    <property type="entry name" value="RNA-SPLICING LIGASE RTCB"/>
    <property type="match status" value="1"/>
</dbReference>
<evidence type="ECO:0000256" key="2">
    <source>
        <dbReference type="ARBA" id="ARBA00022598"/>
    </source>
</evidence>
<dbReference type="InterPro" id="IPR052915">
    <property type="entry name" value="RtcB-like"/>
</dbReference>
<evidence type="ECO:0000256" key="6">
    <source>
        <dbReference type="ARBA" id="ARBA00023134"/>
    </source>
</evidence>
<comment type="cofactor">
    <cofactor evidence="11">
        <name>Mn(2+)</name>
        <dbReference type="ChEBI" id="CHEBI:29035"/>
    </cofactor>
    <text evidence="11">Binds 2 manganese ions per subunit.</text>
</comment>
<dbReference type="InterPro" id="IPR001233">
    <property type="entry name" value="RtcB"/>
</dbReference>
<evidence type="ECO:0000256" key="5">
    <source>
        <dbReference type="ARBA" id="ARBA00022800"/>
    </source>
</evidence>
<keyword evidence="7 11" id="KW-0464">Manganese</keyword>
<dbReference type="Pfam" id="PF01139">
    <property type="entry name" value="RtcB"/>
    <property type="match status" value="2"/>
</dbReference>
<evidence type="ECO:0000256" key="11">
    <source>
        <dbReference type="PIRSR" id="PIRSR601233-3"/>
    </source>
</evidence>
<dbReference type="GO" id="GO:0030145">
    <property type="term" value="F:manganese ion binding"/>
    <property type="evidence" value="ECO:0007669"/>
    <property type="project" value="TreeGrafter"/>
</dbReference>
<feature type="binding site" evidence="10">
    <location>
        <begin position="391"/>
        <end position="394"/>
    </location>
    <ligand>
        <name>GMP</name>
        <dbReference type="ChEBI" id="CHEBI:58115"/>
    </ligand>
</feature>
<protein>
    <recommendedName>
        <fullName evidence="1">3'-phosphate/5'-hydroxy nucleic acid ligase</fullName>
        <ecNumber evidence="1">6.5.1.8</ecNumber>
    </recommendedName>
</protein>
<dbReference type="OrthoDB" id="9802323at2"/>
<feature type="binding site" evidence="11">
    <location>
        <position position="145"/>
    </location>
    <ligand>
        <name>Mn(2+)</name>
        <dbReference type="ChEBI" id="CHEBI:29035"/>
        <label>1</label>
    </ligand>
</feature>
<evidence type="ECO:0000256" key="3">
    <source>
        <dbReference type="ARBA" id="ARBA00022723"/>
    </source>
</evidence>
<feature type="binding site" evidence="10">
    <location>
        <begin position="223"/>
        <end position="227"/>
    </location>
    <ligand>
        <name>GMP</name>
        <dbReference type="ChEBI" id="CHEBI:58115"/>
    </ligand>
</feature>
<reference evidence="12 13" key="1">
    <citation type="submission" date="2017-04" db="EMBL/GenBank/DDBJ databases">
        <title>Complete genome sequence of Flavobacterium kingsejong AJ004.</title>
        <authorList>
            <person name="Lee P.C."/>
        </authorList>
    </citation>
    <scope>NUCLEOTIDE SEQUENCE [LARGE SCALE GENOMIC DNA]</scope>
    <source>
        <strain evidence="12 13">AJ004</strain>
    </source>
</reference>
<feature type="binding site" evidence="10">
    <location>
        <begin position="335"/>
        <end position="336"/>
    </location>
    <ligand>
        <name>GMP</name>
        <dbReference type="ChEBI" id="CHEBI:58115"/>
    </ligand>
</feature>
<comment type="catalytic activity">
    <reaction evidence="8">
        <text>a 3'-end 3'-phospho-ribonucleotide-RNA + a 5'-end dephospho-ribonucleoside-RNA + GTP = a ribonucleotidyl-ribonucleotide-RNA + GMP + diphosphate</text>
        <dbReference type="Rhea" id="RHEA:68076"/>
        <dbReference type="Rhea" id="RHEA-COMP:10463"/>
        <dbReference type="Rhea" id="RHEA-COMP:13936"/>
        <dbReference type="Rhea" id="RHEA-COMP:17355"/>
        <dbReference type="ChEBI" id="CHEBI:33019"/>
        <dbReference type="ChEBI" id="CHEBI:37565"/>
        <dbReference type="ChEBI" id="CHEBI:58115"/>
        <dbReference type="ChEBI" id="CHEBI:83062"/>
        <dbReference type="ChEBI" id="CHEBI:138284"/>
        <dbReference type="ChEBI" id="CHEBI:173118"/>
        <dbReference type="EC" id="6.5.1.8"/>
    </reaction>
</comment>
<dbReference type="SUPFAM" id="SSF103365">
    <property type="entry name" value="Hypothetical protein PH1602"/>
    <property type="match status" value="1"/>
</dbReference>
<keyword evidence="5" id="KW-0692">RNA repair</keyword>
<dbReference type="EMBL" id="CP020919">
    <property type="protein sequence ID" value="AWG25505.1"/>
    <property type="molecule type" value="Genomic_DNA"/>
</dbReference>
<dbReference type="Gene3D" id="3.90.1860.10">
    <property type="entry name" value="tRNA-splicing ligase RtcB"/>
    <property type="match status" value="1"/>
</dbReference>
<feature type="binding site" evidence="10">
    <location>
        <begin position="367"/>
        <end position="370"/>
    </location>
    <ligand>
        <name>GMP</name>
        <dbReference type="ChEBI" id="CHEBI:58115"/>
    </ligand>
</feature>